<dbReference type="GeneID" id="101858700"/>
<evidence type="ECO:0000256" key="4">
    <source>
        <dbReference type="ARBA" id="ARBA00022694"/>
    </source>
</evidence>
<reference evidence="9" key="1">
    <citation type="submission" date="2025-08" db="UniProtKB">
        <authorList>
            <consortium name="RefSeq"/>
        </authorList>
    </citation>
    <scope>IDENTIFICATION</scope>
</reference>
<feature type="compositionally biased region" description="Low complexity" evidence="7">
    <location>
        <begin position="282"/>
        <end position="292"/>
    </location>
</feature>
<evidence type="ECO:0000256" key="2">
    <source>
        <dbReference type="ARBA" id="ARBA00008320"/>
    </source>
</evidence>
<dbReference type="PANTHER" id="PTHR12945">
    <property type="entry name" value="TRANSLATION INITIATION FACTOR EIF3-RELATED"/>
    <property type="match status" value="1"/>
</dbReference>
<evidence type="ECO:0000256" key="7">
    <source>
        <dbReference type="SAM" id="MobiDB-lite"/>
    </source>
</evidence>
<name>A0ABM0JJ40_APLCA</name>
<keyword evidence="8" id="KW-1185">Reference proteome</keyword>
<protein>
    <recommendedName>
        <fullName evidence="3">tRNA (adenine(58)-N(1))-methyltransferase non-catalytic subunit TRM6</fullName>
    </recommendedName>
    <alternativeName>
        <fullName evidence="6">tRNA(m1A58)-methyltransferase subunit TRM6</fullName>
    </alternativeName>
</protein>
<feature type="region of interest" description="Disordered" evidence="7">
    <location>
        <begin position="264"/>
        <end position="390"/>
    </location>
</feature>
<keyword evidence="5" id="KW-0539">Nucleus</keyword>
<evidence type="ECO:0000256" key="6">
    <source>
        <dbReference type="ARBA" id="ARBA00032319"/>
    </source>
</evidence>
<evidence type="ECO:0000313" key="8">
    <source>
        <dbReference type="Proteomes" id="UP000694888"/>
    </source>
</evidence>
<keyword evidence="4" id="KW-0819">tRNA processing</keyword>
<dbReference type="Proteomes" id="UP000694888">
    <property type="component" value="Unplaced"/>
</dbReference>
<comment type="subcellular location">
    <subcellularLocation>
        <location evidence="1">Nucleus</location>
    </subcellularLocation>
</comment>
<dbReference type="InterPro" id="IPR017423">
    <property type="entry name" value="TRM6"/>
</dbReference>
<evidence type="ECO:0000256" key="1">
    <source>
        <dbReference type="ARBA" id="ARBA00004123"/>
    </source>
</evidence>
<comment type="similarity">
    <text evidence="2">Belongs to the TRM6/GCD10 family.</text>
</comment>
<evidence type="ECO:0000256" key="5">
    <source>
        <dbReference type="ARBA" id="ARBA00023242"/>
    </source>
</evidence>
<accession>A0ABM0JJ40</accession>
<dbReference type="Pfam" id="PF04189">
    <property type="entry name" value="Gcd10p"/>
    <property type="match status" value="1"/>
</dbReference>
<evidence type="ECO:0000313" key="9">
    <source>
        <dbReference type="RefSeq" id="XP_005094820.1"/>
    </source>
</evidence>
<dbReference type="RefSeq" id="XP_005094820.1">
    <property type="nucleotide sequence ID" value="XM_005094763.3"/>
</dbReference>
<proteinExistence type="inferred from homology"/>
<gene>
    <name evidence="9" type="primary">LOC101858700</name>
</gene>
<dbReference type="InterPro" id="IPR029063">
    <property type="entry name" value="SAM-dependent_MTases_sf"/>
</dbReference>
<feature type="compositionally biased region" description="Basic and acidic residues" evidence="7">
    <location>
        <begin position="270"/>
        <end position="281"/>
    </location>
</feature>
<sequence>MSSGIQEGDHVLFRRERSSRVFHIRKNRQVYFEKTKFSVEELIGQPYGSTFEIDRGKLIKVETNRKLELETGEAAAPSADNRNLLDLDSNQKMSKDDIMKLKEEGITGKKIIEELIENSETFRNKTEFSQAKYVKKKKKKHVQAFTALRPTPRLVLDIFAKEPGKICYLRPDSLSQLLNYSNVMCGSQVAVAESCQGLVLACVLQRLGGSGKLIQLIPNNNNTVCRQVMNYFSFPKDHWDCVYYYPLDCLSALEQGATEPQTALSSAAAEAKESVEGRDISESVSSEAANNAPEVEGTPGSTPSEANSTPVIKGTSESTPMDANDTVVEKLAAKSTDSPLTTGPVEEAGVSGDTTKESGCPGAKEEVQDDAGPSDGESGEAETAEVGEKRPFVPNREIQRQARAIRQKEAGDAIAGKHLDSLIIACKFNPVPVLKKMLKFMLPSRPVVVFCQFIDPLKDCYTYVKEEHLGLQVRLTETWFREYQVLPQRTHPEMNMSGTGGYLLTFMTSKPFESEKKS</sequence>
<dbReference type="PANTHER" id="PTHR12945:SF0">
    <property type="entry name" value="TRNA (ADENINE(58)-N(1))-METHYLTRANSFERASE NON-CATALYTIC SUBUNIT TRM6"/>
    <property type="match status" value="1"/>
</dbReference>
<dbReference type="Gene3D" id="3.40.50.150">
    <property type="entry name" value="Vaccinia Virus protein VP39"/>
    <property type="match status" value="1"/>
</dbReference>
<evidence type="ECO:0000256" key="3">
    <source>
        <dbReference type="ARBA" id="ARBA00021704"/>
    </source>
</evidence>
<feature type="compositionally biased region" description="Polar residues" evidence="7">
    <location>
        <begin position="299"/>
        <end position="321"/>
    </location>
</feature>
<organism evidence="8 9">
    <name type="scientific">Aplysia californica</name>
    <name type="common">California sea hare</name>
    <dbReference type="NCBI Taxonomy" id="6500"/>
    <lineage>
        <taxon>Eukaryota</taxon>
        <taxon>Metazoa</taxon>
        <taxon>Spiralia</taxon>
        <taxon>Lophotrochozoa</taxon>
        <taxon>Mollusca</taxon>
        <taxon>Gastropoda</taxon>
        <taxon>Heterobranchia</taxon>
        <taxon>Euthyneura</taxon>
        <taxon>Tectipleura</taxon>
        <taxon>Aplysiida</taxon>
        <taxon>Aplysioidea</taxon>
        <taxon>Aplysiidae</taxon>
        <taxon>Aplysia</taxon>
    </lineage>
</organism>